<evidence type="ECO:0008006" key="11">
    <source>
        <dbReference type="Google" id="ProtNLM"/>
    </source>
</evidence>
<keyword evidence="3" id="KW-0479">Metal-binding</keyword>
<dbReference type="SUPFAM" id="SSF54862">
    <property type="entry name" value="4Fe-4S ferredoxins"/>
    <property type="match status" value="1"/>
</dbReference>
<dbReference type="PANTHER" id="PTHR36923">
    <property type="entry name" value="FERREDOXIN"/>
    <property type="match status" value="1"/>
</dbReference>
<keyword evidence="4" id="KW-0249">Electron transport</keyword>
<keyword evidence="2" id="KW-0813">Transport</keyword>
<keyword evidence="10" id="KW-1185">Reference proteome</keyword>
<comment type="caution">
    <text evidence="9">The sequence shown here is derived from an EMBL/GenBank/DDBJ whole genome shotgun (WGS) entry which is preliminary data.</text>
</comment>
<evidence type="ECO:0000256" key="8">
    <source>
        <dbReference type="SAM" id="MobiDB-lite"/>
    </source>
</evidence>
<evidence type="ECO:0000256" key="5">
    <source>
        <dbReference type="ARBA" id="ARBA00023004"/>
    </source>
</evidence>
<evidence type="ECO:0000313" key="10">
    <source>
        <dbReference type="Proteomes" id="UP001499978"/>
    </source>
</evidence>
<evidence type="ECO:0000256" key="3">
    <source>
        <dbReference type="ARBA" id="ARBA00022723"/>
    </source>
</evidence>
<dbReference type="RefSeq" id="WP_344174520.1">
    <property type="nucleotide sequence ID" value="NZ_BAAARY010000036.1"/>
</dbReference>
<gene>
    <name evidence="9" type="ORF">GCM10010201_35160</name>
</gene>
<evidence type="ECO:0000256" key="6">
    <source>
        <dbReference type="ARBA" id="ARBA00023014"/>
    </source>
</evidence>
<dbReference type="InterPro" id="IPR051269">
    <property type="entry name" value="Fe-S_cluster_ET"/>
</dbReference>
<proteinExistence type="predicted"/>
<protein>
    <recommendedName>
        <fullName evidence="11">Ferredoxin</fullName>
    </recommendedName>
</protein>
<dbReference type="Gene3D" id="3.30.70.20">
    <property type="match status" value="1"/>
</dbReference>
<keyword evidence="5" id="KW-0408">Iron</keyword>
<keyword evidence="6" id="KW-0411">Iron-sulfur</keyword>
<dbReference type="Proteomes" id="UP001499978">
    <property type="component" value="Unassembled WGS sequence"/>
</dbReference>
<name>A0ABN3NSR0_9ACTN</name>
<dbReference type="EMBL" id="BAAARY010000036">
    <property type="protein sequence ID" value="GAA2532616.1"/>
    <property type="molecule type" value="Genomic_DNA"/>
</dbReference>
<organism evidence="9 10">
    <name type="scientific">Pilimelia columellifera subsp. columellifera</name>
    <dbReference type="NCBI Taxonomy" id="706583"/>
    <lineage>
        <taxon>Bacteria</taxon>
        <taxon>Bacillati</taxon>
        <taxon>Actinomycetota</taxon>
        <taxon>Actinomycetes</taxon>
        <taxon>Micromonosporales</taxon>
        <taxon>Micromonosporaceae</taxon>
        <taxon>Pilimelia</taxon>
    </lineage>
</organism>
<dbReference type="Pfam" id="PF13459">
    <property type="entry name" value="Fer4_15"/>
    <property type="match status" value="1"/>
</dbReference>
<accession>A0ABN3NSR0</accession>
<evidence type="ECO:0000256" key="1">
    <source>
        <dbReference type="ARBA" id="ARBA00001927"/>
    </source>
</evidence>
<evidence type="ECO:0000256" key="7">
    <source>
        <dbReference type="ARBA" id="ARBA00023291"/>
    </source>
</evidence>
<evidence type="ECO:0000256" key="4">
    <source>
        <dbReference type="ARBA" id="ARBA00022982"/>
    </source>
</evidence>
<dbReference type="PANTHER" id="PTHR36923:SF3">
    <property type="entry name" value="FERREDOXIN"/>
    <property type="match status" value="1"/>
</dbReference>
<comment type="cofactor">
    <cofactor evidence="1">
        <name>[3Fe-4S] cluster</name>
        <dbReference type="ChEBI" id="CHEBI:21137"/>
    </cofactor>
</comment>
<keyword evidence="7" id="KW-0003">3Fe-4S</keyword>
<reference evidence="9 10" key="1">
    <citation type="journal article" date="2019" name="Int. J. Syst. Evol. Microbiol.">
        <title>The Global Catalogue of Microorganisms (GCM) 10K type strain sequencing project: providing services to taxonomists for standard genome sequencing and annotation.</title>
        <authorList>
            <consortium name="The Broad Institute Genomics Platform"/>
            <consortium name="The Broad Institute Genome Sequencing Center for Infectious Disease"/>
            <person name="Wu L."/>
            <person name="Ma J."/>
        </authorList>
    </citation>
    <scope>NUCLEOTIDE SEQUENCE [LARGE SCALE GENOMIC DNA]</scope>
    <source>
        <strain evidence="9 10">JCM 3367</strain>
    </source>
</reference>
<evidence type="ECO:0000256" key="2">
    <source>
        <dbReference type="ARBA" id="ARBA00022448"/>
    </source>
</evidence>
<feature type="region of interest" description="Disordered" evidence="8">
    <location>
        <begin position="65"/>
        <end position="84"/>
    </location>
</feature>
<evidence type="ECO:0000313" key="9">
    <source>
        <dbReference type="EMBL" id="GAA2532616.1"/>
    </source>
</evidence>
<sequence length="84" mass="8667">MRIVADLSRCVGAGQCVLTDATLFDQDDADGTVVLRTDQVPAGKEAVIAEAIALCPGRALFLAPDEPAPRGDGLSGESRVGLGW</sequence>